<evidence type="ECO:0000313" key="1">
    <source>
        <dbReference type="EMBL" id="UFP93660.1"/>
    </source>
</evidence>
<reference evidence="1 2" key="1">
    <citation type="journal article" date="2021" name="Genome Biol. Evol.">
        <title>Complete Genome Sequencing of a Novel Gloeobacter Species from a Waterfall Cave in Mexico.</title>
        <authorList>
            <person name="Saw J.H."/>
            <person name="Cardona T."/>
            <person name="Montejano G."/>
        </authorList>
    </citation>
    <scope>NUCLEOTIDE SEQUENCE [LARGE SCALE GENOMIC DNA]</scope>
    <source>
        <strain evidence="1">MG652769</strain>
    </source>
</reference>
<organism evidence="1 2">
    <name type="scientific">Gloeobacter morelensis MG652769</name>
    <dbReference type="NCBI Taxonomy" id="2781736"/>
    <lineage>
        <taxon>Bacteria</taxon>
        <taxon>Bacillati</taxon>
        <taxon>Cyanobacteriota</taxon>
        <taxon>Cyanophyceae</taxon>
        <taxon>Gloeobacterales</taxon>
        <taxon>Gloeobacteraceae</taxon>
        <taxon>Gloeobacter</taxon>
        <taxon>Gloeobacter morelensis</taxon>
    </lineage>
</organism>
<accession>A0ABY3PJ24</accession>
<evidence type="ECO:0000313" key="2">
    <source>
        <dbReference type="Proteomes" id="UP001054846"/>
    </source>
</evidence>
<name>A0ABY3PJ24_9CYAN</name>
<proteinExistence type="predicted"/>
<dbReference type="EMBL" id="CP063845">
    <property type="protein sequence ID" value="UFP93660.1"/>
    <property type="molecule type" value="Genomic_DNA"/>
</dbReference>
<gene>
    <name evidence="1" type="ORF">ISF26_18010</name>
</gene>
<protein>
    <submittedName>
        <fullName evidence="1">Transposase</fullName>
    </submittedName>
</protein>
<dbReference type="Proteomes" id="UP001054846">
    <property type="component" value="Chromosome"/>
</dbReference>
<sequence>MLPARYPPWNNVYDYMYRWKQKGLWEKVCAAIRATASRDLTGISQAGIELNT</sequence>
<keyword evidence="2" id="KW-1185">Reference proteome</keyword>